<organism evidence="8 9">
    <name type="scientific">Galendromus occidentalis</name>
    <name type="common">western predatory mite</name>
    <dbReference type="NCBI Taxonomy" id="34638"/>
    <lineage>
        <taxon>Eukaryota</taxon>
        <taxon>Metazoa</taxon>
        <taxon>Ecdysozoa</taxon>
        <taxon>Arthropoda</taxon>
        <taxon>Chelicerata</taxon>
        <taxon>Arachnida</taxon>
        <taxon>Acari</taxon>
        <taxon>Parasitiformes</taxon>
        <taxon>Mesostigmata</taxon>
        <taxon>Gamasina</taxon>
        <taxon>Phytoseioidea</taxon>
        <taxon>Phytoseiidae</taxon>
        <taxon>Typhlodrominae</taxon>
        <taxon>Galendromus</taxon>
    </lineage>
</organism>
<dbReference type="SUPFAM" id="SSF48576">
    <property type="entry name" value="Terpenoid synthases"/>
    <property type="match status" value="1"/>
</dbReference>
<evidence type="ECO:0000313" key="9">
    <source>
        <dbReference type="RefSeq" id="XP_003737743.1"/>
    </source>
</evidence>
<dbReference type="SFLD" id="SFLDS00005">
    <property type="entry name" value="Isoprenoid_Synthase_Type_I"/>
    <property type="match status" value="1"/>
</dbReference>
<evidence type="ECO:0000256" key="1">
    <source>
        <dbReference type="ARBA" id="ARBA00001946"/>
    </source>
</evidence>
<dbReference type="InterPro" id="IPR000092">
    <property type="entry name" value="Polyprenyl_synt"/>
</dbReference>
<dbReference type="KEGG" id="goe:100904013"/>
<comment type="similarity">
    <text evidence="7">Belongs to the FPP/GGPP synthase family.</text>
</comment>
<dbReference type="AlphaFoldDB" id="A0AAJ6QMS7"/>
<evidence type="ECO:0000256" key="7">
    <source>
        <dbReference type="RuleBase" id="RU004466"/>
    </source>
</evidence>
<dbReference type="GO" id="GO:0004337">
    <property type="term" value="F:(2E,6E)-farnesyl diphosphate synthase activity"/>
    <property type="evidence" value="ECO:0007669"/>
    <property type="project" value="TreeGrafter"/>
</dbReference>
<dbReference type="PROSITE" id="PS00444">
    <property type="entry name" value="POLYPRENYL_SYNTHASE_2"/>
    <property type="match status" value="1"/>
</dbReference>
<evidence type="ECO:0000313" key="8">
    <source>
        <dbReference type="Proteomes" id="UP000694867"/>
    </source>
</evidence>
<gene>
    <name evidence="9" type="primary">LOC100904013</name>
</gene>
<evidence type="ECO:0000256" key="6">
    <source>
        <dbReference type="ARBA" id="ARBA00034546"/>
    </source>
</evidence>
<evidence type="ECO:0000256" key="2">
    <source>
        <dbReference type="ARBA" id="ARBA00022679"/>
    </source>
</evidence>
<keyword evidence="3" id="KW-0479">Metal-binding</keyword>
<dbReference type="GO" id="GO:0005737">
    <property type="term" value="C:cytoplasm"/>
    <property type="evidence" value="ECO:0007669"/>
    <property type="project" value="TreeGrafter"/>
</dbReference>
<dbReference type="GO" id="GO:0046872">
    <property type="term" value="F:metal ion binding"/>
    <property type="evidence" value="ECO:0007669"/>
    <property type="project" value="UniProtKB-KW"/>
</dbReference>
<keyword evidence="4" id="KW-0460">Magnesium</keyword>
<name>A0AAJ6QMS7_9ACAR</name>
<dbReference type="GO" id="GO:0042811">
    <property type="term" value="P:pheromone biosynthetic process"/>
    <property type="evidence" value="ECO:0007669"/>
    <property type="project" value="UniProtKB-ARBA"/>
</dbReference>
<protein>
    <recommendedName>
        <fullName evidence="6">Farnesyl pyrophosphate synthase</fullName>
    </recommendedName>
</protein>
<dbReference type="GO" id="GO:0004161">
    <property type="term" value="F:dimethylallyltranstransferase activity"/>
    <property type="evidence" value="ECO:0007669"/>
    <property type="project" value="TreeGrafter"/>
</dbReference>
<proteinExistence type="inferred from homology"/>
<dbReference type="Proteomes" id="UP000694867">
    <property type="component" value="Unplaced"/>
</dbReference>
<comment type="pathway">
    <text evidence="5">Pheromone biosynthesis.</text>
</comment>
<accession>A0AAJ6QMS7</accession>
<evidence type="ECO:0000256" key="4">
    <source>
        <dbReference type="ARBA" id="ARBA00022842"/>
    </source>
</evidence>
<dbReference type="CDD" id="cd00685">
    <property type="entry name" value="Trans_IPPS_HT"/>
    <property type="match status" value="1"/>
</dbReference>
<dbReference type="SFLD" id="SFLDG01017">
    <property type="entry name" value="Polyprenyl_Transferase_Like"/>
    <property type="match status" value="1"/>
</dbReference>
<dbReference type="PROSITE" id="PS00723">
    <property type="entry name" value="POLYPRENYL_SYNTHASE_1"/>
    <property type="match status" value="1"/>
</dbReference>
<dbReference type="Pfam" id="PF00348">
    <property type="entry name" value="polyprenyl_synt"/>
    <property type="match status" value="1"/>
</dbReference>
<dbReference type="GeneID" id="100904013"/>
<dbReference type="PANTHER" id="PTHR11525:SF0">
    <property type="entry name" value="FARNESYL PYROPHOSPHATE SYNTHASE"/>
    <property type="match status" value="1"/>
</dbReference>
<comment type="cofactor">
    <cofactor evidence="1">
        <name>Mg(2+)</name>
        <dbReference type="ChEBI" id="CHEBI:18420"/>
    </cofactor>
</comment>
<dbReference type="Gene3D" id="1.10.600.10">
    <property type="entry name" value="Farnesyl Diphosphate Synthase"/>
    <property type="match status" value="1"/>
</dbReference>
<dbReference type="InterPro" id="IPR008949">
    <property type="entry name" value="Isoprenoid_synthase_dom_sf"/>
</dbReference>
<dbReference type="InterPro" id="IPR039702">
    <property type="entry name" value="FPS1-like"/>
</dbReference>
<dbReference type="InterPro" id="IPR033749">
    <property type="entry name" value="Polyprenyl_synt_CS"/>
</dbReference>
<reference evidence="9" key="1">
    <citation type="submission" date="2025-08" db="UniProtKB">
        <authorList>
            <consortium name="RefSeq"/>
        </authorList>
    </citation>
    <scope>IDENTIFICATION</scope>
</reference>
<keyword evidence="8" id="KW-1185">Reference proteome</keyword>
<dbReference type="RefSeq" id="XP_003737743.1">
    <property type="nucleotide sequence ID" value="XM_003737695.2"/>
</dbReference>
<dbReference type="GO" id="GO:0045337">
    <property type="term" value="P:farnesyl diphosphate biosynthetic process"/>
    <property type="evidence" value="ECO:0007669"/>
    <property type="project" value="TreeGrafter"/>
</dbReference>
<evidence type="ECO:0000256" key="5">
    <source>
        <dbReference type="ARBA" id="ARBA00033740"/>
    </source>
</evidence>
<sequence>MLIAIRRLSSSLSSLTHLSRRARPRRNIGSLSAVKPRNLGERQASVGSLVGVAAAVNPSRNSRRCFSAIQITEIGSRYAKKTSSLPLVLRHLKHSQIGFICSNHSTMEPIVAEYFADVERLNILEVTSGAHPIVDAAFEKLLDTISSAHDGRLKEFSEWIRKVIDYNVPQGKRNRLVAVMLAYQSLEKGEITAEKLEKAAVLGWCVELLQAFFLICDDIMDNSVTRRGRKCWYLVDGVNMMAINDAILCESAIYHLLKSYFRSHPNYIDMMELFHEVSLQTASGQCLDMLSERKGGSFSEETYDSIVVYKTAYYSFSLPIRLGMYLAGISDEKSHLKTESLALRIGHIFQVQDDYLDCFGDPEVIGKVGTDITDAKCSWLVVKALQVATPPEKSRLLSFYGKGSPGGPEEVEVKKIYDHLSMEKIFREFEEQAFQQIRDEIEKLDHADTPLRSDIFKLLVNKIYRRNK</sequence>
<evidence type="ECO:0000256" key="3">
    <source>
        <dbReference type="ARBA" id="ARBA00022723"/>
    </source>
</evidence>
<keyword evidence="2 7" id="KW-0808">Transferase</keyword>
<dbReference type="PANTHER" id="PTHR11525">
    <property type="entry name" value="FARNESYL-PYROPHOSPHATE SYNTHETASE"/>
    <property type="match status" value="1"/>
</dbReference>